<keyword evidence="2" id="KW-1185">Reference proteome</keyword>
<evidence type="ECO:0000313" key="1">
    <source>
        <dbReference type="EMBL" id="KAL3695780.1"/>
    </source>
</evidence>
<organism evidence="1 2">
    <name type="scientific">Riccia sorocarpa</name>
    <dbReference type="NCBI Taxonomy" id="122646"/>
    <lineage>
        <taxon>Eukaryota</taxon>
        <taxon>Viridiplantae</taxon>
        <taxon>Streptophyta</taxon>
        <taxon>Embryophyta</taxon>
        <taxon>Marchantiophyta</taxon>
        <taxon>Marchantiopsida</taxon>
        <taxon>Marchantiidae</taxon>
        <taxon>Marchantiales</taxon>
        <taxon>Ricciaceae</taxon>
        <taxon>Riccia</taxon>
    </lineage>
</organism>
<dbReference type="AlphaFoldDB" id="A0ABD3I0A5"/>
<evidence type="ECO:0000313" key="2">
    <source>
        <dbReference type="Proteomes" id="UP001633002"/>
    </source>
</evidence>
<sequence length="72" mass="7411">MAFTAAKCIPLAVVSPGGNVVLSGKSDRLALGFISGSIHGKKLGVTKPGVSNVLYIAAFELIIIDLAFEVSH</sequence>
<protein>
    <submittedName>
        <fullName evidence="1">Uncharacterized protein</fullName>
    </submittedName>
</protein>
<accession>A0ABD3I0A5</accession>
<proteinExistence type="predicted"/>
<gene>
    <name evidence="1" type="ORF">R1sor_009856</name>
</gene>
<dbReference type="EMBL" id="JBJQOH010000002">
    <property type="protein sequence ID" value="KAL3695780.1"/>
    <property type="molecule type" value="Genomic_DNA"/>
</dbReference>
<dbReference type="Proteomes" id="UP001633002">
    <property type="component" value="Unassembled WGS sequence"/>
</dbReference>
<reference evidence="1 2" key="1">
    <citation type="submission" date="2024-09" db="EMBL/GenBank/DDBJ databases">
        <title>Chromosome-scale assembly of Riccia sorocarpa.</title>
        <authorList>
            <person name="Paukszto L."/>
        </authorList>
    </citation>
    <scope>NUCLEOTIDE SEQUENCE [LARGE SCALE GENOMIC DNA]</scope>
    <source>
        <strain evidence="1">LP-2024</strain>
        <tissue evidence="1">Aerial parts of the thallus</tissue>
    </source>
</reference>
<comment type="caution">
    <text evidence="1">The sequence shown here is derived from an EMBL/GenBank/DDBJ whole genome shotgun (WGS) entry which is preliminary data.</text>
</comment>
<name>A0ABD3I0A5_9MARC</name>